<evidence type="ECO:0000313" key="1">
    <source>
        <dbReference type="EMBL" id="KIA77186.1"/>
    </source>
</evidence>
<dbReference type="EMBL" id="JSAM01000089">
    <property type="protein sequence ID" value="KIA77186.1"/>
    <property type="molecule type" value="Genomic_DNA"/>
</dbReference>
<proteinExistence type="predicted"/>
<gene>
    <name evidence="1" type="ORF">DB43_GT00270</name>
</gene>
<dbReference type="RefSeq" id="WP_237754004.1">
    <property type="nucleotide sequence ID" value="NZ_JSAM01000089.1"/>
</dbReference>
<accession>A0A0C1C0N2</accession>
<reference evidence="1 2" key="1">
    <citation type="journal article" date="2014" name="Mol. Biol. Evol.">
        <title>Massive expansion of Ubiquitination-related gene families within the Chlamydiae.</title>
        <authorList>
            <person name="Domman D."/>
            <person name="Collingro A."/>
            <person name="Lagkouvardos I."/>
            <person name="Gehre L."/>
            <person name="Weinmaier T."/>
            <person name="Rattei T."/>
            <person name="Subtil A."/>
            <person name="Horn M."/>
        </authorList>
    </citation>
    <scope>NUCLEOTIDE SEQUENCE [LARGE SCALE GENOMIC DNA]</scope>
    <source>
        <strain evidence="1 2">OEW1</strain>
    </source>
</reference>
<protein>
    <submittedName>
        <fullName evidence="1">Uncharacterized protein</fullName>
    </submittedName>
</protein>
<sequence length="46" mass="5370">MDKKIMPQIASERNLTAEEKKTISISKRKNKSLNRFFALLSAKTRF</sequence>
<dbReference type="PATRIC" id="fig|83552.4.peg.1691"/>
<evidence type="ECO:0000313" key="2">
    <source>
        <dbReference type="Proteomes" id="UP000031307"/>
    </source>
</evidence>
<name>A0A0C1C0N2_9BACT</name>
<dbReference type="AlphaFoldDB" id="A0A0C1C0N2"/>
<comment type="caution">
    <text evidence="1">The sequence shown here is derived from an EMBL/GenBank/DDBJ whole genome shotgun (WGS) entry which is preliminary data.</text>
</comment>
<dbReference type="Proteomes" id="UP000031307">
    <property type="component" value="Unassembled WGS sequence"/>
</dbReference>
<organism evidence="1 2">
    <name type="scientific">Parachlamydia acanthamoebae</name>
    <dbReference type="NCBI Taxonomy" id="83552"/>
    <lineage>
        <taxon>Bacteria</taxon>
        <taxon>Pseudomonadati</taxon>
        <taxon>Chlamydiota</taxon>
        <taxon>Chlamydiia</taxon>
        <taxon>Parachlamydiales</taxon>
        <taxon>Parachlamydiaceae</taxon>
        <taxon>Parachlamydia</taxon>
    </lineage>
</organism>